<dbReference type="EMBL" id="CAXLJM020000006">
    <property type="protein sequence ID" value="CAL8071724.1"/>
    <property type="molecule type" value="Genomic_DNA"/>
</dbReference>
<keyword evidence="8 12" id="KW-1278">Translocase</keyword>
<evidence type="ECO:0000259" key="15">
    <source>
        <dbReference type="Pfam" id="PF16212"/>
    </source>
</evidence>
<dbReference type="PRINTS" id="PR00119">
    <property type="entry name" value="CATATPASE"/>
</dbReference>
<proteinExistence type="inferred from homology"/>
<dbReference type="SUPFAM" id="SSF56784">
    <property type="entry name" value="HAD-like"/>
    <property type="match status" value="1"/>
</dbReference>
<evidence type="ECO:0000256" key="3">
    <source>
        <dbReference type="ARBA" id="ARBA00022692"/>
    </source>
</evidence>
<feature type="transmembrane region" description="Helical" evidence="12">
    <location>
        <begin position="1035"/>
        <end position="1059"/>
    </location>
</feature>
<dbReference type="InterPro" id="IPR001757">
    <property type="entry name" value="P_typ_ATPase"/>
</dbReference>
<feature type="domain" description="P-type ATPase C-terminal" evidence="15">
    <location>
        <begin position="858"/>
        <end position="1106"/>
    </location>
</feature>
<feature type="transmembrane region" description="Helical" evidence="12">
    <location>
        <begin position="337"/>
        <end position="357"/>
    </location>
</feature>
<reference evidence="16 17" key="1">
    <citation type="submission" date="2024-08" db="EMBL/GenBank/DDBJ databases">
        <authorList>
            <person name="Cucini C."/>
            <person name="Frati F."/>
        </authorList>
    </citation>
    <scope>NUCLEOTIDE SEQUENCE [LARGE SCALE GENOMIC DNA]</scope>
</reference>
<dbReference type="InterPro" id="IPR044492">
    <property type="entry name" value="P_typ_ATPase_HD_dom"/>
</dbReference>
<evidence type="ECO:0000256" key="8">
    <source>
        <dbReference type="ARBA" id="ARBA00022967"/>
    </source>
</evidence>
<evidence type="ECO:0000256" key="7">
    <source>
        <dbReference type="ARBA" id="ARBA00022842"/>
    </source>
</evidence>
<organism evidence="16 17">
    <name type="scientific">Orchesella dallaii</name>
    <dbReference type="NCBI Taxonomy" id="48710"/>
    <lineage>
        <taxon>Eukaryota</taxon>
        <taxon>Metazoa</taxon>
        <taxon>Ecdysozoa</taxon>
        <taxon>Arthropoda</taxon>
        <taxon>Hexapoda</taxon>
        <taxon>Collembola</taxon>
        <taxon>Entomobryomorpha</taxon>
        <taxon>Entomobryoidea</taxon>
        <taxon>Orchesellidae</taxon>
        <taxon>Orchesellinae</taxon>
        <taxon>Orchesella</taxon>
    </lineage>
</organism>
<feature type="compositionally biased region" description="Polar residues" evidence="13">
    <location>
        <begin position="18"/>
        <end position="29"/>
    </location>
</feature>
<dbReference type="PANTHER" id="PTHR24092:SF150">
    <property type="entry name" value="PHOSPHOLIPID-TRANSPORTING ATPASE"/>
    <property type="match status" value="1"/>
</dbReference>
<gene>
    <name evidence="16" type="ORF">ODALV1_LOCUS1850</name>
</gene>
<sequence>MAQNGGSHSDSKEKQDVIQLNNMPGSTAVSVEDVPDTRVRLASGETEDDLSNGAEPPPGPSIPVPPATASNDPKSRTIIINAAQREKYIGNRISTAKYSILSFLPSFLFEQFRRYSNIFFLTIALLQQIPDVSPTGRYTTLVPLIFILSVSALKEIVEDIKRHRADSEINNREVEVLKNGHWDWIKWRNVSVGDFVKIKNETFFPADIALFSSSEPQGLCYIETSNLDGETNLKVRQGLPETAGMLETKDLSSLSGVLECELPNRHLYEFAGKLRLNDGQDLALGPDQVLLRGAKLQNTMWIFGIIIYTGHETKLMKNSTAAPLKRSTVDKLTNTQIIMLFWLLILVSFLSALMSLLVTDEKMWYIPDSRDLATATFWSKLVSFLYNLLTFVILYNNLIPISLTVTLEVVRFIQAMFINWDMDMYHVESNTPAMARTSNLNEELGQVRYIFSDKTGTLTRNVMEFKGCTVSGEIYNPEDLFNGQNELIVNLEKNDRAAGDIRDFLILLSVCHTVIPDYTNGDVIYHAASPDERALVNGARHLGYVFETRTPNYVEIKALDKSEKYEILNVLEFTSTRKRMSVVVRAPDGKIRLYCKGADSVIYERLSPELTAENIKLKTHEHLEEFATQGLRTLCCAVADISQEAYDEWRETYHKASTDIHNRELKLEEASDLIERNLRLLGATAIEDKLQEKVPETIASLLKAGISVWVLTGDKQETAINIGYSCRLLNQSMELLVINRDSLDSTRECILNYIHALSRDNSQTLPKENDAAVIVDGKTLKYALSCDLRRDFLDLCCSCRAVICCRASPIQKAEVVEYVTQQTGAVTLAIGDGANDVAMIQKAHVGVGISGVEGLQAACASDYAVAQFHYLTKLLFVHGAWNYDRMTKLIFYSYYKNICLYIIELWFAIYSGWSGQVIFERWTIGFYNMLFTCAQPIAMGIFERHCSQEIRLKYPILYRQNQDAFNLKSFFLWIANSVFHSICLFWFTYWLFGSGIVWRNGREGGYLVLGNFIYTYVVVVVSVKSGLETKSWTMFTHFAIWGSIVLWAIFLSIYSYVYIFLPIGAEIMGIAGLVFSSPVFWVGLLVVPVATLIPDIIFKAVEGTMFLSLDEKFRQCEVARVDPSSLLRQEQHRLIKFDEHVSIASCFLRPMHVLGQLVRYGYAFSQEEHGVVTQSQLIRSYDTTIPKPEGM</sequence>
<dbReference type="InterPro" id="IPR023299">
    <property type="entry name" value="ATPase_P-typ_cyto_dom_N"/>
</dbReference>
<dbReference type="SUPFAM" id="SSF81665">
    <property type="entry name" value="Calcium ATPase, transmembrane domain M"/>
    <property type="match status" value="1"/>
</dbReference>
<feature type="region of interest" description="Disordered" evidence="13">
    <location>
        <begin position="1"/>
        <end position="74"/>
    </location>
</feature>
<keyword evidence="9 12" id="KW-1133">Transmembrane helix</keyword>
<dbReference type="EC" id="7.6.2.1" evidence="12"/>
<dbReference type="SFLD" id="SFLDG00002">
    <property type="entry name" value="C1.7:_P-type_atpase_like"/>
    <property type="match status" value="1"/>
</dbReference>
<dbReference type="Pfam" id="PF16209">
    <property type="entry name" value="PhoLip_ATPase_N"/>
    <property type="match status" value="1"/>
</dbReference>
<dbReference type="Gene3D" id="2.70.150.10">
    <property type="entry name" value="Calcium-transporting ATPase, cytoplasmic transduction domain A"/>
    <property type="match status" value="1"/>
</dbReference>
<dbReference type="InterPro" id="IPR032630">
    <property type="entry name" value="P_typ_ATPase_c"/>
</dbReference>
<keyword evidence="10 12" id="KW-0472">Membrane</keyword>
<dbReference type="SUPFAM" id="SSF81653">
    <property type="entry name" value="Calcium ATPase, transduction domain A"/>
    <property type="match status" value="1"/>
</dbReference>
<evidence type="ECO:0000256" key="4">
    <source>
        <dbReference type="ARBA" id="ARBA00022723"/>
    </source>
</evidence>
<keyword evidence="5 12" id="KW-0547">Nucleotide-binding</keyword>
<dbReference type="SUPFAM" id="SSF81660">
    <property type="entry name" value="Metal cation-transporting ATPase, ATP-binding domain N"/>
    <property type="match status" value="1"/>
</dbReference>
<feature type="compositionally biased region" description="Pro residues" evidence="13">
    <location>
        <begin position="55"/>
        <end position="66"/>
    </location>
</feature>
<comment type="caution">
    <text evidence="16">The sequence shown here is derived from an EMBL/GenBank/DDBJ whole genome shotgun (WGS) entry which is preliminary data.</text>
</comment>
<keyword evidence="4" id="KW-0479">Metal-binding</keyword>
<dbReference type="InterPro" id="IPR008250">
    <property type="entry name" value="ATPase_P-typ_transduc_dom_A_sf"/>
</dbReference>
<evidence type="ECO:0000256" key="9">
    <source>
        <dbReference type="ARBA" id="ARBA00022989"/>
    </source>
</evidence>
<dbReference type="InterPro" id="IPR006539">
    <property type="entry name" value="P-type_ATPase_IV"/>
</dbReference>
<evidence type="ECO:0000256" key="12">
    <source>
        <dbReference type="RuleBase" id="RU362033"/>
    </source>
</evidence>
<keyword evidence="6 12" id="KW-0067">ATP-binding</keyword>
<dbReference type="Pfam" id="PF13246">
    <property type="entry name" value="Cation_ATPase"/>
    <property type="match status" value="1"/>
</dbReference>
<dbReference type="PANTHER" id="PTHR24092">
    <property type="entry name" value="PROBABLE PHOSPHOLIPID-TRANSPORTING ATPASE"/>
    <property type="match status" value="1"/>
</dbReference>
<dbReference type="Gene3D" id="3.40.50.1000">
    <property type="entry name" value="HAD superfamily/HAD-like"/>
    <property type="match status" value="1"/>
</dbReference>
<dbReference type="Pfam" id="PF16212">
    <property type="entry name" value="PhoLip_ATPase_C"/>
    <property type="match status" value="1"/>
</dbReference>
<feature type="transmembrane region" description="Helical" evidence="12">
    <location>
        <begin position="377"/>
        <end position="395"/>
    </location>
</feature>
<feature type="transmembrane region" description="Helical" evidence="12">
    <location>
        <begin position="894"/>
        <end position="913"/>
    </location>
</feature>
<dbReference type="Gene3D" id="3.40.1110.10">
    <property type="entry name" value="Calcium-transporting ATPase, cytoplasmic domain N"/>
    <property type="match status" value="1"/>
</dbReference>
<evidence type="ECO:0000313" key="17">
    <source>
        <dbReference type="Proteomes" id="UP001642540"/>
    </source>
</evidence>
<evidence type="ECO:0000256" key="10">
    <source>
        <dbReference type="ARBA" id="ARBA00023136"/>
    </source>
</evidence>
<evidence type="ECO:0000256" key="6">
    <source>
        <dbReference type="ARBA" id="ARBA00022840"/>
    </source>
</evidence>
<protein>
    <recommendedName>
        <fullName evidence="12">Phospholipid-transporting ATPase</fullName>
        <ecNumber evidence="12">7.6.2.1</ecNumber>
    </recommendedName>
</protein>
<keyword evidence="7 12" id="KW-0460">Magnesium</keyword>
<keyword evidence="3 12" id="KW-0812">Transmembrane</keyword>
<evidence type="ECO:0000256" key="13">
    <source>
        <dbReference type="SAM" id="MobiDB-lite"/>
    </source>
</evidence>
<dbReference type="CDD" id="cd02073">
    <property type="entry name" value="P-type_ATPase_APLT_Dnf-like"/>
    <property type="match status" value="1"/>
</dbReference>
<dbReference type="PROSITE" id="PS00154">
    <property type="entry name" value="ATPASE_E1_E2"/>
    <property type="match status" value="1"/>
</dbReference>
<dbReference type="NCBIfam" id="TIGR01652">
    <property type="entry name" value="ATPase-Plipid"/>
    <property type="match status" value="1"/>
</dbReference>
<evidence type="ECO:0000313" key="16">
    <source>
        <dbReference type="EMBL" id="CAL8071724.1"/>
    </source>
</evidence>
<evidence type="ECO:0000259" key="14">
    <source>
        <dbReference type="Pfam" id="PF16209"/>
    </source>
</evidence>
<dbReference type="InterPro" id="IPR018303">
    <property type="entry name" value="ATPase_P-typ_P_site"/>
</dbReference>
<comment type="similarity">
    <text evidence="2 12">Belongs to the cation transport ATPase (P-type) (TC 3.A.3) family. Type IV subfamily.</text>
</comment>
<dbReference type="Proteomes" id="UP001642540">
    <property type="component" value="Unassembled WGS sequence"/>
</dbReference>
<name>A0ABP1PNG3_9HEXA</name>
<evidence type="ECO:0000256" key="2">
    <source>
        <dbReference type="ARBA" id="ARBA00008109"/>
    </source>
</evidence>
<accession>A0ABP1PNG3</accession>
<feature type="transmembrane region" description="Helical" evidence="12">
    <location>
        <begin position="1004"/>
        <end position="1023"/>
    </location>
</feature>
<dbReference type="InterPro" id="IPR032631">
    <property type="entry name" value="P-type_ATPase_N"/>
</dbReference>
<comment type="subcellular location">
    <subcellularLocation>
        <location evidence="1 12">Membrane</location>
        <topology evidence="1 12">Multi-pass membrane protein</topology>
    </subcellularLocation>
</comment>
<dbReference type="SFLD" id="SFLDS00003">
    <property type="entry name" value="Haloacid_Dehalogenase"/>
    <property type="match status" value="1"/>
</dbReference>
<feature type="domain" description="P-type ATPase N-terminal" evidence="14">
    <location>
        <begin position="84"/>
        <end position="141"/>
    </location>
</feature>
<evidence type="ECO:0000256" key="1">
    <source>
        <dbReference type="ARBA" id="ARBA00004141"/>
    </source>
</evidence>
<comment type="catalytic activity">
    <reaction evidence="11 12">
        <text>ATP + H2O + phospholipidSide 1 = ADP + phosphate + phospholipidSide 2.</text>
        <dbReference type="EC" id="7.6.2.1"/>
    </reaction>
</comment>
<dbReference type="SFLD" id="SFLDF00027">
    <property type="entry name" value="p-type_atpase"/>
    <property type="match status" value="1"/>
</dbReference>
<dbReference type="NCBIfam" id="TIGR01494">
    <property type="entry name" value="ATPase_P-type"/>
    <property type="match status" value="2"/>
</dbReference>
<dbReference type="InterPro" id="IPR023298">
    <property type="entry name" value="ATPase_P-typ_TM_dom_sf"/>
</dbReference>
<evidence type="ECO:0000256" key="11">
    <source>
        <dbReference type="ARBA" id="ARBA00034036"/>
    </source>
</evidence>
<feature type="transmembrane region" description="Helical" evidence="12">
    <location>
        <begin position="970"/>
        <end position="992"/>
    </location>
</feature>
<dbReference type="InterPro" id="IPR036412">
    <property type="entry name" value="HAD-like_sf"/>
</dbReference>
<evidence type="ECO:0000256" key="5">
    <source>
        <dbReference type="ARBA" id="ARBA00022741"/>
    </source>
</evidence>
<dbReference type="InterPro" id="IPR023214">
    <property type="entry name" value="HAD_sf"/>
</dbReference>
<keyword evidence="17" id="KW-1185">Reference proteome</keyword>